<sequence>MTVIHAPSPNFNERAKPVSLIVLHYTGMESGEAALQRMCDSEAKVSAHYMIEEDGRIFQLVEESKRAWHAGVSEWAGETDINAVSIGIEIVNGGHDFGLPDYPQAQIDVIISLTKQLMVRHNIPAHRVVGHSDIAPGRKQDPGEKFPWNQLSEAGCAIFPKVAVEPGDIRVGLSQIGYGFSAGEPAVIEAFQRRFRPAKVDGILDDETASLISAVAALTPKS</sequence>
<evidence type="ECO:0000256" key="2">
    <source>
        <dbReference type="ARBA" id="ARBA00007553"/>
    </source>
</evidence>
<comment type="catalytic activity">
    <reaction evidence="1">
        <text>Hydrolyzes the link between N-acetylmuramoyl residues and L-amino acid residues in certain cell-wall glycopeptides.</text>
        <dbReference type="EC" id="3.5.1.28"/>
    </reaction>
</comment>
<keyword evidence="8" id="KW-1185">Reference proteome</keyword>
<evidence type="ECO:0000256" key="3">
    <source>
        <dbReference type="ARBA" id="ARBA00011901"/>
    </source>
</evidence>
<dbReference type="Pfam" id="PF01510">
    <property type="entry name" value="Amidase_2"/>
    <property type="match status" value="1"/>
</dbReference>
<dbReference type="SMART" id="SM00644">
    <property type="entry name" value="Ami_2"/>
    <property type="match status" value="1"/>
</dbReference>
<keyword evidence="4 7" id="KW-0378">Hydrolase</keyword>
<dbReference type="CDD" id="cd06583">
    <property type="entry name" value="PGRP"/>
    <property type="match status" value="1"/>
</dbReference>
<evidence type="ECO:0000259" key="6">
    <source>
        <dbReference type="SMART" id="SM00644"/>
    </source>
</evidence>
<gene>
    <name evidence="7" type="ORF">V0U79_08130</name>
</gene>
<dbReference type="InterPro" id="IPR036365">
    <property type="entry name" value="PGBD-like_sf"/>
</dbReference>
<proteinExistence type="inferred from homology"/>
<dbReference type="InterPro" id="IPR036366">
    <property type="entry name" value="PGBDSf"/>
</dbReference>
<evidence type="ECO:0000256" key="4">
    <source>
        <dbReference type="ARBA" id="ARBA00022801"/>
    </source>
</evidence>
<dbReference type="PANTHER" id="PTHR30417:SF1">
    <property type="entry name" value="N-ACETYLMURAMOYL-L-ALANINE AMIDASE AMID"/>
    <property type="match status" value="1"/>
</dbReference>
<dbReference type="SUPFAM" id="SSF55846">
    <property type="entry name" value="N-acetylmuramoyl-L-alanine amidase-like"/>
    <property type="match status" value="1"/>
</dbReference>
<evidence type="ECO:0000313" key="8">
    <source>
        <dbReference type="Proteomes" id="UP001354971"/>
    </source>
</evidence>
<evidence type="ECO:0000313" key="7">
    <source>
        <dbReference type="EMBL" id="MEE2526331.1"/>
    </source>
</evidence>
<dbReference type="PANTHER" id="PTHR30417">
    <property type="entry name" value="N-ACETYLMURAMOYL-L-ALANINE AMIDASE AMID"/>
    <property type="match status" value="1"/>
</dbReference>
<dbReference type="Gene3D" id="1.10.101.10">
    <property type="entry name" value="PGBD-like superfamily/PGBD"/>
    <property type="match status" value="1"/>
</dbReference>
<evidence type="ECO:0000256" key="5">
    <source>
        <dbReference type="ARBA" id="ARBA00023316"/>
    </source>
</evidence>
<keyword evidence="5" id="KW-0961">Cell wall biogenesis/degradation</keyword>
<organism evidence="7 8">
    <name type="scientific">Hyphobacterium lacteum</name>
    <dbReference type="NCBI Taxonomy" id="3116575"/>
    <lineage>
        <taxon>Bacteria</taxon>
        <taxon>Pseudomonadati</taxon>
        <taxon>Pseudomonadota</taxon>
        <taxon>Alphaproteobacteria</taxon>
        <taxon>Maricaulales</taxon>
        <taxon>Maricaulaceae</taxon>
        <taxon>Hyphobacterium</taxon>
    </lineage>
</organism>
<dbReference type="Proteomes" id="UP001354971">
    <property type="component" value="Unassembled WGS sequence"/>
</dbReference>
<comment type="caution">
    <text evidence="7">The sequence shown here is derived from an EMBL/GenBank/DDBJ whole genome shotgun (WGS) entry which is preliminary data.</text>
</comment>
<dbReference type="GO" id="GO:0008745">
    <property type="term" value="F:N-acetylmuramoyl-L-alanine amidase activity"/>
    <property type="evidence" value="ECO:0007669"/>
    <property type="project" value="UniProtKB-EC"/>
</dbReference>
<name>A0ABU7LQZ7_9PROT</name>
<protein>
    <recommendedName>
        <fullName evidence="3">N-acetylmuramoyl-L-alanine amidase</fullName>
        <ecNumber evidence="3">3.5.1.28</ecNumber>
    </recommendedName>
</protein>
<dbReference type="Gene3D" id="3.40.80.10">
    <property type="entry name" value="Peptidoglycan recognition protein-like"/>
    <property type="match status" value="1"/>
</dbReference>
<dbReference type="InterPro" id="IPR051206">
    <property type="entry name" value="NAMLAA_amidase_2"/>
</dbReference>
<dbReference type="RefSeq" id="WP_330198994.1">
    <property type="nucleotide sequence ID" value="NZ_JAZDRP010000004.1"/>
</dbReference>
<dbReference type="InterPro" id="IPR002502">
    <property type="entry name" value="Amidase_domain"/>
</dbReference>
<accession>A0ABU7LQZ7</accession>
<feature type="domain" description="N-acetylmuramoyl-L-alanine amidase" evidence="6">
    <location>
        <begin position="6"/>
        <end position="143"/>
    </location>
</feature>
<comment type="similarity">
    <text evidence="2">Belongs to the N-acetylmuramoyl-L-alanine amidase 2 family.</text>
</comment>
<evidence type="ECO:0000256" key="1">
    <source>
        <dbReference type="ARBA" id="ARBA00001561"/>
    </source>
</evidence>
<reference evidence="7 8" key="1">
    <citation type="submission" date="2024-01" db="EMBL/GenBank/DDBJ databases">
        <title>Hyphobacterium bacterium isolated from marine sediment.</title>
        <authorList>
            <person name="Zhao S."/>
        </authorList>
    </citation>
    <scope>NUCLEOTIDE SEQUENCE [LARGE SCALE GENOMIC DNA]</scope>
    <source>
        <strain evidence="8">HN65</strain>
    </source>
</reference>
<dbReference type="SUPFAM" id="SSF47090">
    <property type="entry name" value="PGBD-like"/>
    <property type="match status" value="1"/>
</dbReference>
<dbReference type="EMBL" id="JAZDRP010000004">
    <property type="protein sequence ID" value="MEE2526331.1"/>
    <property type="molecule type" value="Genomic_DNA"/>
</dbReference>
<dbReference type="InterPro" id="IPR036505">
    <property type="entry name" value="Amidase/PGRP_sf"/>
</dbReference>
<dbReference type="EC" id="3.5.1.28" evidence="3"/>